<dbReference type="Proteomes" id="UP000237056">
    <property type="component" value="Unassembled WGS sequence"/>
</dbReference>
<proteinExistence type="predicted"/>
<evidence type="ECO:0000313" key="2">
    <source>
        <dbReference type="EMBL" id="POS00537.1"/>
    </source>
</evidence>
<protein>
    <submittedName>
        <fullName evidence="2">Uncharacterized protein</fullName>
    </submittedName>
</protein>
<keyword evidence="1" id="KW-0732">Signal</keyword>
<sequence length="153" mass="17422">MKKIIICSLLILALTSFKSVGSATAHLTCKSESGRTTFKAEIQDIDEGIEKAELTIDGVKLNFTEDESSNIVFDSKNGVYTIVIESKSQLQKDFSKFKFLKFWAIPKTFKTIIENNTEGKYEFKARLYSTEPRKGKDLQTPEIEMNCNLEYKI</sequence>
<name>A0A2S4N4A4_9FLAO</name>
<keyword evidence="3" id="KW-1185">Reference proteome</keyword>
<dbReference type="RefSeq" id="WP_146047054.1">
    <property type="nucleotide sequence ID" value="NZ_PQNY01000071.1"/>
</dbReference>
<dbReference type="EMBL" id="PQNY01000071">
    <property type="protein sequence ID" value="POS00537.1"/>
    <property type="molecule type" value="Genomic_DNA"/>
</dbReference>
<dbReference type="OrthoDB" id="1354210at2"/>
<reference evidence="2 3" key="1">
    <citation type="submission" date="2018-01" db="EMBL/GenBank/DDBJ databases">
        <title>Genomic Encyclopedia of Type Strains, Phase I: the one thousand microbial genomes (KMG-I) project.</title>
        <authorList>
            <person name="Goeker M."/>
        </authorList>
    </citation>
    <scope>NUCLEOTIDE SEQUENCE [LARGE SCALE GENOMIC DNA]</scope>
    <source>
        <strain evidence="2 3">DSM 17960</strain>
    </source>
</reference>
<accession>A0A2S4N4A4</accession>
<organism evidence="2 3">
    <name type="scientific">Flavobacterium croceum DSM 17960</name>
    <dbReference type="NCBI Taxonomy" id="1121886"/>
    <lineage>
        <taxon>Bacteria</taxon>
        <taxon>Pseudomonadati</taxon>
        <taxon>Bacteroidota</taxon>
        <taxon>Flavobacteriia</taxon>
        <taxon>Flavobacteriales</taxon>
        <taxon>Flavobacteriaceae</taxon>
        <taxon>Flavobacterium</taxon>
    </lineage>
</organism>
<feature type="signal peptide" evidence="1">
    <location>
        <begin position="1"/>
        <end position="25"/>
    </location>
</feature>
<comment type="caution">
    <text evidence="2">The sequence shown here is derived from an EMBL/GenBank/DDBJ whole genome shotgun (WGS) entry which is preliminary data.</text>
</comment>
<gene>
    <name evidence="2" type="ORF">Q361_1712</name>
</gene>
<feature type="chain" id="PRO_5015459550" evidence="1">
    <location>
        <begin position="26"/>
        <end position="153"/>
    </location>
</feature>
<evidence type="ECO:0000256" key="1">
    <source>
        <dbReference type="SAM" id="SignalP"/>
    </source>
</evidence>
<evidence type="ECO:0000313" key="3">
    <source>
        <dbReference type="Proteomes" id="UP000237056"/>
    </source>
</evidence>
<dbReference type="AlphaFoldDB" id="A0A2S4N4A4"/>